<keyword evidence="1" id="KW-0812">Transmembrane</keyword>
<dbReference type="InterPro" id="IPR029063">
    <property type="entry name" value="SAM-dependent_MTases_sf"/>
</dbReference>
<proteinExistence type="predicted"/>
<dbReference type="SUPFAM" id="SSF53335">
    <property type="entry name" value="S-adenosyl-L-methionine-dependent methyltransferases"/>
    <property type="match status" value="1"/>
</dbReference>
<dbReference type="Gene3D" id="3.40.50.150">
    <property type="entry name" value="Vaccinia Virus protein VP39"/>
    <property type="match status" value="1"/>
</dbReference>
<feature type="transmembrane region" description="Helical" evidence="1">
    <location>
        <begin position="21"/>
        <end position="42"/>
    </location>
</feature>
<accession>A0A820RWA6</accession>
<evidence type="ECO:0000313" key="2">
    <source>
        <dbReference type="EMBL" id="CAF4442809.1"/>
    </source>
</evidence>
<sequence>MISFCLNLSHIHKKCSLVINIFYLFIGEFGLYAAACGCQVYIFEVQPEYADLIRTSAALNNFSTSRVHILEKAVSNLPTNSKLTFSQKGG</sequence>
<protein>
    <submittedName>
        <fullName evidence="2">Uncharacterized protein</fullName>
    </submittedName>
</protein>
<organism evidence="2 3">
    <name type="scientific">Adineta steineri</name>
    <dbReference type="NCBI Taxonomy" id="433720"/>
    <lineage>
        <taxon>Eukaryota</taxon>
        <taxon>Metazoa</taxon>
        <taxon>Spiralia</taxon>
        <taxon>Gnathifera</taxon>
        <taxon>Rotifera</taxon>
        <taxon>Eurotatoria</taxon>
        <taxon>Bdelloidea</taxon>
        <taxon>Adinetida</taxon>
        <taxon>Adinetidae</taxon>
        <taxon>Adineta</taxon>
    </lineage>
</organism>
<dbReference type="Proteomes" id="UP000663844">
    <property type="component" value="Unassembled WGS sequence"/>
</dbReference>
<keyword evidence="1" id="KW-0472">Membrane</keyword>
<feature type="non-terminal residue" evidence="2">
    <location>
        <position position="90"/>
    </location>
</feature>
<gene>
    <name evidence="2" type="ORF">OXD698_LOCUS53921</name>
</gene>
<dbReference type="EMBL" id="CAJOAZ010031822">
    <property type="protein sequence ID" value="CAF4442809.1"/>
    <property type="molecule type" value="Genomic_DNA"/>
</dbReference>
<reference evidence="2" key="1">
    <citation type="submission" date="2021-02" db="EMBL/GenBank/DDBJ databases">
        <authorList>
            <person name="Nowell W R."/>
        </authorList>
    </citation>
    <scope>NUCLEOTIDE SEQUENCE</scope>
</reference>
<comment type="caution">
    <text evidence="2">The sequence shown here is derived from an EMBL/GenBank/DDBJ whole genome shotgun (WGS) entry which is preliminary data.</text>
</comment>
<keyword evidence="1" id="KW-1133">Transmembrane helix</keyword>
<dbReference type="AlphaFoldDB" id="A0A820RWA6"/>
<evidence type="ECO:0000256" key="1">
    <source>
        <dbReference type="SAM" id="Phobius"/>
    </source>
</evidence>
<evidence type="ECO:0000313" key="3">
    <source>
        <dbReference type="Proteomes" id="UP000663844"/>
    </source>
</evidence>
<name>A0A820RWA6_9BILA</name>